<reference evidence="2" key="1">
    <citation type="journal article" date="2019" name="Int. J. Syst. Evol. Microbiol.">
        <title>The Global Catalogue of Microorganisms (GCM) 10K type strain sequencing project: providing services to taxonomists for standard genome sequencing and annotation.</title>
        <authorList>
            <consortium name="The Broad Institute Genomics Platform"/>
            <consortium name="The Broad Institute Genome Sequencing Center for Infectious Disease"/>
            <person name="Wu L."/>
            <person name="Ma J."/>
        </authorList>
    </citation>
    <scope>NUCLEOTIDE SEQUENCE [LARGE SCALE GENOMIC DNA]</scope>
    <source>
        <strain evidence="2">JCM 31486</strain>
    </source>
</reference>
<dbReference type="Proteomes" id="UP001597045">
    <property type="component" value="Unassembled WGS sequence"/>
</dbReference>
<evidence type="ECO:0000313" key="1">
    <source>
        <dbReference type="EMBL" id="MFD1044552.1"/>
    </source>
</evidence>
<gene>
    <name evidence="1" type="ORF">ACFQ1S_02560</name>
</gene>
<evidence type="ECO:0000313" key="2">
    <source>
        <dbReference type="Proteomes" id="UP001597045"/>
    </source>
</evidence>
<dbReference type="EMBL" id="JBHTIS010000073">
    <property type="protein sequence ID" value="MFD1044552.1"/>
    <property type="molecule type" value="Genomic_DNA"/>
</dbReference>
<evidence type="ECO:0008006" key="3">
    <source>
        <dbReference type="Google" id="ProtNLM"/>
    </source>
</evidence>
<accession>A0ABW3M1S6</accession>
<keyword evidence="2" id="KW-1185">Reference proteome</keyword>
<organism evidence="1 2">
    <name type="scientific">Kibdelosporangium lantanae</name>
    <dbReference type="NCBI Taxonomy" id="1497396"/>
    <lineage>
        <taxon>Bacteria</taxon>
        <taxon>Bacillati</taxon>
        <taxon>Actinomycetota</taxon>
        <taxon>Actinomycetes</taxon>
        <taxon>Pseudonocardiales</taxon>
        <taxon>Pseudonocardiaceae</taxon>
        <taxon>Kibdelosporangium</taxon>
    </lineage>
</organism>
<name>A0ABW3M1S6_9PSEU</name>
<proteinExistence type="predicted"/>
<comment type="caution">
    <text evidence="1">The sequence shown here is derived from an EMBL/GenBank/DDBJ whole genome shotgun (WGS) entry which is preliminary data.</text>
</comment>
<protein>
    <recommendedName>
        <fullName evidence="3">Transcriptional regulator</fullName>
    </recommendedName>
</protein>
<sequence>LIRDAMPDNPLWATKSGACALTAKAATLAATTGDSNLAQTLLALAESRVTPANPNATVTNRTSDLCTLAAAVIDITGDRARARQLLDASIYYYSRRV</sequence>
<feature type="non-terminal residue" evidence="1">
    <location>
        <position position="1"/>
    </location>
</feature>